<proteinExistence type="predicted"/>
<dbReference type="PIRSF" id="PIRSF028777">
    <property type="entry name" value="UCP028777"/>
    <property type="match status" value="1"/>
</dbReference>
<comment type="caution">
    <text evidence="3">The sequence shown here is derived from an EMBL/GenBank/DDBJ whole genome shotgun (WGS) entry which is preliminary data.</text>
</comment>
<dbReference type="OrthoDB" id="3238663at2"/>
<reference evidence="3 4" key="1">
    <citation type="submission" date="2019-04" db="EMBL/GenBank/DDBJ databases">
        <authorList>
            <person name="Li Y."/>
            <person name="Wang J."/>
        </authorList>
    </citation>
    <scope>NUCLEOTIDE SEQUENCE [LARGE SCALE GENOMIC DNA]</scope>
    <source>
        <strain evidence="3 4">DSM 14668</strain>
    </source>
</reference>
<dbReference type="AlphaFoldDB" id="A0A4U1J8A5"/>
<feature type="transmembrane region" description="Helical" evidence="1">
    <location>
        <begin position="7"/>
        <end position="25"/>
    </location>
</feature>
<feature type="transmembrane region" description="Helical" evidence="1">
    <location>
        <begin position="63"/>
        <end position="86"/>
    </location>
</feature>
<keyword evidence="4" id="KW-1185">Reference proteome</keyword>
<dbReference type="Proteomes" id="UP000309215">
    <property type="component" value="Unassembled WGS sequence"/>
</dbReference>
<evidence type="ECO:0000259" key="2">
    <source>
        <dbReference type="Pfam" id="PF03733"/>
    </source>
</evidence>
<keyword evidence="1" id="KW-0472">Membrane</keyword>
<keyword evidence="1" id="KW-0812">Transmembrane</keyword>
<feature type="transmembrane region" description="Helical" evidence="1">
    <location>
        <begin position="31"/>
        <end position="51"/>
    </location>
</feature>
<feature type="domain" description="Inner membrane component" evidence="2">
    <location>
        <begin position="72"/>
        <end position="122"/>
    </location>
</feature>
<accession>A0A4U1J8A5</accession>
<keyword evidence="1" id="KW-1133">Transmembrane helix</keyword>
<dbReference type="InterPro" id="IPR031308">
    <property type="entry name" value="UCP028777"/>
</dbReference>
<dbReference type="NCBIfam" id="NF008740">
    <property type="entry name" value="PRK11770.1-2"/>
    <property type="match status" value="1"/>
</dbReference>
<sequence length="125" mass="13207">MGTLGNVLWVVLGGGLVLFLGYLIAGAVLALTIVGFPFAVAIWRVGLYALLPFNRRVVDRQNSLGSGCLGACFNLLWLFLFGWGIAVAHLGSALVCAVTIIGIPFAVAHVKLAVLALWPFGKEIV</sequence>
<dbReference type="PANTHER" id="PTHR42903:SF1">
    <property type="entry name" value="INNER MEMBRANE PROTEIN YCCF"/>
    <property type="match status" value="1"/>
</dbReference>
<dbReference type="GO" id="GO:0005886">
    <property type="term" value="C:plasma membrane"/>
    <property type="evidence" value="ECO:0007669"/>
    <property type="project" value="TreeGrafter"/>
</dbReference>
<dbReference type="EMBL" id="SSMQ01000029">
    <property type="protein sequence ID" value="TKD03464.1"/>
    <property type="molecule type" value="Genomic_DNA"/>
</dbReference>
<evidence type="ECO:0000256" key="1">
    <source>
        <dbReference type="SAM" id="Phobius"/>
    </source>
</evidence>
<gene>
    <name evidence="3" type="ORF">E8A74_25855</name>
</gene>
<dbReference type="InterPro" id="IPR052937">
    <property type="entry name" value="Inner_membrane_protein"/>
</dbReference>
<dbReference type="PANTHER" id="PTHR42903">
    <property type="entry name" value="INNER MEMBRANE PROTEIN YCCF"/>
    <property type="match status" value="1"/>
</dbReference>
<evidence type="ECO:0000313" key="3">
    <source>
        <dbReference type="EMBL" id="TKD03464.1"/>
    </source>
</evidence>
<evidence type="ECO:0000313" key="4">
    <source>
        <dbReference type="Proteomes" id="UP000309215"/>
    </source>
</evidence>
<protein>
    <submittedName>
        <fullName evidence="3">YccF domain-containing protein</fullName>
    </submittedName>
</protein>
<name>A0A4U1J8A5_9BACT</name>
<organism evidence="3 4">
    <name type="scientific">Polyangium fumosum</name>
    <dbReference type="NCBI Taxonomy" id="889272"/>
    <lineage>
        <taxon>Bacteria</taxon>
        <taxon>Pseudomonadati</taxon>
        <taxon>Myxococcota</taxon>
        <taxon>Polyangia</taxon>
        <taxon>Polyangiales</taxon>
        <taxon>Polyangiaceae</taxon>
        <taxon>Polyangium</taxon>
    </lineage>
</organism>
<feature type="domain" description="Inner membrane component" evidence="2">
    <location>
        <begin position="4"/>
        <end position="54"/>
    </location>
</feature>
<dbReference type="InterPro" id="IPR005185">
    <property type="entry name" value="YccF"/>
</dbReference>
<dbReference type="Pfam" id="PF03733">
    <property type="entry name" value="YccF"/>
    <property type="match status" value="2"/>
</dbReference>
<feature type="transmembrane region" description="Helical" evidence="1">
    <location>
        <begin position="92"/>
        <end position="118"/>
    </location>
</feature>